<dbReference type="PANTHER" id="PTHR11614">
    <property type="entry name" value="PHOSPHOLIPASE-RELATED"/>
    <property type="match status" value="1"/>
</dbReference>
<dbReference type="InterPro" id="IPR051044">
    <property type="entry name" value="MAG_DAG_Lipase"/>
</dbReference>
<dbReference type="InterPro" id="IPR029058">
    <property type="entry name" value="AB_hydrolase_fold"/>
</dbReference>
<name>A0A1H0AFA3_9BACI</name>
<keyword evidence="3" id="KW-1185">Reference proteome</keyword>
<proteinExistence type="predicted"/>
<dbReference type="SUPFAM" id="SSF53474">
    <property type="entry name" value="alpha/beta-Hydrolases"/>
    <property type="match status" value="1"/>
</dbReference>
<dbReference type="STRING" id="745820.SAMN04488053_101460"/>
<gene>
    <name evidence="2" type="ORF">SAMN04488053_101460</name>
</gene>
<evidence type="ECO:0000259" key="1">
    <source>
        <dbReference type="Pfam" id="PF12146"/>
    </source>
</evidence>
<dbReference type="Proteomes" id="UP000198778">
    <property type="component" value="Unassembled WGS sequence"/>
</dbReference>
<dbReference type="GO" id="GO:0016787">
    <property type="term" value="F:hydrolase activity"/>
    <property type="evidence" value="ECO:0007669"/>
    <property type="project" value="UniProtKB-KW"/>
</dbReference>
<dbReference type="OrthoDB" id="5614837at2"/>
<dbReference type="EMBL" id="FNIL01000001">
    <property type="protein sequence ID" value="SDN32097.1"/>
    <property type="molecule type" value="Genomic_DNA"/>
</dbReference>
<sequence>MNEFSWITALKESQMDFSIRDPHLRNQPVQQYLAFYNFDITLFDSYQCGFVSNEYSPLYIQYFQKNKSAQVVLYIHGYLDHTGGASKTINFLLKEGYSVLALDLPGHGLSPGESGSIASFNEYVEAVETAYKIAEDFAAGAPVSGVGHSTGAAVLFHAACKNNYSFKKLILVAPLYLPYRWKSTKGFIKAAGKVFSRQKRRFKKNSNDKLYNQFIKNDPLQGKWLQLEWTKALEFWQKDIFNCSVYEGEVIILQGTKDTTVEWKKNLEFFRKKGANVDITVFPGARHQLLNESQVHREKAEQLIKESLG</sequence>
<reference evidence="3" key="1">
    <citation type="submission" date="2016-10" db="EMBL/GenBank/DDBJ databases">
        <authorList>
            <person name="Varghese N."/>
            <person name="Submissions S."/>
        </authorList>
    </citation>
    <scope>NUCLEOTIDE SEQUENCE [LARGE SCALE GENOMIC DNA]</scope>
    <source>
        <strain evidence="3">CGMCC 1.10369</strain>
    </source>
</reference>
<feature type="domain" description="Serine aminopeptidase S33" evidence="1">
    <location>
        <begin position="68"/>
        <end position="294"/>
    </location>
</feature>
<dbReference type="Gene3D" id="3.40.50.1820">
    <property type="entry name" value="alpha/beta hydrolase"/>
    <property type="match status" value="1"/>
</dbReference>
<evidence type="ECO:0000313" key="3">
    <source>
        <dbReference type="Proteomes" id="UP000198778"/>
    </source>
</evidence>
<accession>A0A1H0AFA3</accession>
<dbReference type="Pfam" id="PF12146">
    <property type="entry name" value="Hydrolase_4"/>
    <property type="match status" value="1"/>
</dbReference>
<keyword evidence="2" id="KW-0378">Hydrolase</keyword>
<dbReference type="RefSeq" id="WP_090840175.1">
    <property type="nucleotide sequence ID" value="NZ_FNIL01000001.1"/>
</dbReference>
<dbReference type="AlphaFoldDB" id="A0A1H0AFA3"/>
<protein>
    <submittedName>
        <fullName evidence="2">Lysophospholipase, alpha-beta hydrolase superfamily</fullName>
    </submittedName>
</protein>
<organism evidence="2 3">
    <name type="scientific">Alkalicoccus daliensis</name>
    <dbReference type="NCBI Taxonomy" id="745820"/>
    <lineage>
        <taxon>Bacteria</taxon>
        <taxon>Bacillati</taxon>
        <taxon>Bacillota</taxon>
        <taxon>Bacilli</taxon>
        <taxon>Bacillales</taxon>
        <taxon>Bacillaceae</taxon>
        <taxon>Alkalicoccus</taxon>
    </lineage>
</organism>
<dbReference type="InterPro" id="IPR022742">
    <property type="entry name" value="Hydrolase_4"/>
</dbReference>
<evidence type="ECO:0000313" key="2">
    <source>
        <dbReference type="EMBL" id="SDN32097.1"/>
    </source>
</evidence>